<dbReference type="Proteomes" id="UP000000663">
    <property type="component" value="Chromosome"/>
</dbReference>
<evidence type="ECO:0008006" key="4">
    <source>
        <dbReference type="Google" id="ProtNLM"/>
    </source>
</evidence>
<dbReference type="InterPro" id="IPR002727">
    <property type="entry name" value="DUF47"/>
</dbReference>
<evidence type="ECO:0000256" key="1">
    <source>
        <dbReference type="ARBA" id="ARBA00008591"/>
    </source>
</evidence>
<dbReference type="GeneID" id="5144151"/>
<dbReference type="KEGG" id="rci:RCIX291"/>
<gene>
    <name evidence="2" type="ORF">RCIX291</name>
</gene>
<dbReference type="InterPro" id="IPR038078">
    <property type="entry name" value="PhoU-like_sf"/>
</dbReference>
<dbReference type="PANTHER" id="PTHR36536:SF3">
    <property type="entry name" value="UPF0111 PROTEIN HI_1603"/>
    <property type="match status" value="1"/>
</dbReference>
<organism evidence="2 3">
    <name type="scientific">Methanocella arvoryzae (strain DSM 22066 / NBRC 105507 / MRE50)</name>
    <dbReference type="NCBI Taxonomy" id="351160"/>
    <lineage>
        <taxon>Archaea</taxon>
        <taxon>Methanobacteriati</taxon>
        <taxon>Methanobacteriota</taxon>
        <taxon>Stenosarchaea group</taxon>
        <taxon>Methanomicrobia</taxon>
        <taxon>Methanocellales</taxon>
        <taxon>Methanocellaceae</taxon>
        <taxon>Methanocella</taxon>
    </lineage>
</organism>
<dbReference type="InterPro" id="IPR018445">
    <property type="entry name" value="Put_Phosphate_transp_reg"/>
</dbReference>
<dbReference type="eggNOG" id="arCOG02640">
    <property type="taxonomic scope" value="Archaea"/>
</dbReference>
<sequence>MTDFRRSILDLFARSPFKPLTEHSQKVKLTVLKMDDAVKAYVDGDQAMVNALYDEISALEHEADTVKNNIRVQLPSTLLMPVDRTDILTFLKQQDDVANSAEMVAQMLTLRPVSMTPRVKEVILKLEAAILTTVDEHVEAVSKIVDLLDSSFSKKRVNEVQEIISKVDSQKHTVDVIRQEAMKVIYDSEKELGPVGVYHLIELVKEMSWVAGHAENSSDRLRLITVRR</sequence>
<evidence type="ECO:0000313" key="3">
    <source>
        <dbReference type="Proteomes" id="UP000000663"/>
    </source>
</evidence>
<name>Q0W788_METAR</name>
<dbReference type="NCBIfam" id="TIGR00153">
    <property type="entry name" value="TIGR00153 family protein"/>
    <property type="match status" value="1"/>
</dbReference>
<accession>Q0W788</accession>
<dbReference type="OrthoDB" id="123511at2157"/>
<evidence type="ECO:0000313" key="2">
    <source>
        <dbReference type="EMBL" id="CAJ35755.1"/>
    </source>
</evidence>
<dbReference type="STRING" id="351160.RCIX291"/>
<dbReference type="RefSeq" id="WP_012036744.1">
    <property type="nucleotide sequence ID" value="NC_009464.1"/>
</dbReference>
<comment type="similarity">
    <text evidence="1">Belongs to the UPF0111 family.</text>
</comment>
<protein>
    <recommendedName>
        <fullName evidence="4">TIGR00153 family protein</fullName>
    </recommendedName>
</protein>
<keyword evidence="3" id="KW-1185">Reference proteome</keyword>
<dbReference type="Pfam" id="PF01865">
    <property type="entry name" value="PhoU_div"/>
    <property type="match status" value="1"/>
</dbReference>
<dbReference type="PATRIC" id="fig|351160.9.peg.2480"/>
<proteinExistence type="inferred from homology"/>
<dbReference type="AlphaFoldDB" id="Q0W788"/>
<dbReference type="PANTHER" id="PTHR36536">
    <property type="entry name" value="UPF0111 PROTEIN HI_1603"/>
    <property type="match status" value="1"/>
</dbReference>
<dbReference type="SUPFAM" id="SSF109755">
    <property type="entry name" value="PhoU-like"/>
    <property type="match status" value="1"/>
</dbReference>
<dbReference type="Gene3D" id="1.20.58.220">
    <property type="entry name" value="Phosphate transport system protein phou homolog 2, domain 2"/>
    <property type="match status" value="1"/>
</dbReference>
<reference evidence="2 3" key="1">
    <citation type="journal article" date="2006" name="Science">
        <title>Genome of rice cluster I archaea -- the key methane producers in the rice rhizosphere.</title>
        <authorList>
            <person name="Erkel C."/>
            <person name="Kube M."/>
            <person name="Reinhardt R."/>
            <person name="Liesack W."/>
        </authorList>
    </citation>
    <scope>NUCLEOTIDE SEQUENCE [LARGE SCALE GENOMIC DNA]</scope>
    <source>
        <strain evidence="3">DSM 22066 / NBRC 105507 / MRE50</strain>
    </source>
</reference>
<dbReference type="EMBL" id="AM114193">
    <property type="protein sequence ID" value="CAJ35755.1"/>
    <property type="molecule type" value="Genomic_DNA"/>
</dbReference>